<comment type="caution">
    <text evidence="1">The sequence shown here is derived from an EMBL/GenBank/DDBJ whole genome shotgun (WGS) entry which is preliminary data.</text>
</comment>
<proteinExistence type="predicted"/>
<name>A0A837PBR6_LACPN</name>
<protein>
    <recommendedName>
        <fullName evidence="3">Pathogenicity island protein</fullName>
    </recommendedName>
</protein>
<accession>A0A837PBR6</accession>
<sequence>MTTEKIEQAIYEYIASHNETSFLEIERLFESIGYDYHGDKDVRSADRKGVVFWALWKQEATEAIVAVVKRPEVKMHATSILTYMVDGGYLNMPLVESKRPYQRLHWQPVVFDLEKSCGSKSRQLNNA</sequence>
<dbReference type="RefSeq" id="WP_054598395.1">
    <property type="nucleotide sequence ID" value="NZ_LKLZ01000003.1"/>
</dbReference>
<dbReference type="AlphaFoldDB" id="A0A837PBR6"/>
<evidence type="ECO:0000313" key="2">
    <source>
        <dbReference type="Proteomes" id="UP000050511"/>
    </source>
</evidence>
<organism evidence="1 2">
    <name type="scientific">Lactiplantibacillus plantarum WJL</name>
    <dbReference type="NCBI Taxonomy" id="1350466"/>
    <lineage>
        <taxon>Bacteria</taxon>
        <taxon>Bacillati</taxon>
        <taxon>Bacillota</taxon>
        <taxon>Bacilli</taxon>
        <taxon>Lactobacillales</taxon>
        <taxon>Lactobacillaceae</taxon>
        <taxon>Lactiplantibacillus</taxon>
    </lineage>
</organism>
<dbReference type="EMBL" id="LKLZ01000003">
    <property type="protein sequence ID" value="KPN43348.1"/>
    <property type="molecule type" value="Genomic_DNA"/>
</dbReference>
<gene>
    <name evidence="1" type="ORF">WJL_0421</name>
</gene>
<reference evidence="1 2" key="1">
    <citation type="submission" date="2015-10" db="EMBL/GenBank/DDBJ databases">
        <title>Resequencing of Lactobacillus plantarum WJL strain genome.</title>
        <authorList>
            <person name="Martino M.E."/>
        </authorList>
    </citation>
    <scope>NUCLEOTIDE SEQUENCE [LARGE SCALE GENOMIC DNA]</scope>
    <source>
        <strain evidence="1 2">WJL</strain>
    </source>
</reference>
<dbReference type="Proteomes" id="UP000050511">
    <property type="component" value="Unassembled WGS sequence"/>
</dbReference>
<evidence type="ECO:0008006" key="3">
    <source>
        <dbReference type="Google" id="ProtNLM"/>
    </source>
</evidence>
<evidence type="ECO:0000313" key="1">
    <source>
        <dbReference type="EMBL" id="KPN43348.1"/>
    </source>
</evidence>